<sequence>MNDTDDDDDDDLLKLLLTYDCPITGGKRTAGDSPPKKIQRFPVCKKAEMSSILTLCCVLAITSLQSLFEDERKCGGRQGDANVFSEASCSHVVELAKENFRTSSRPGPALRDFAKIDPKHGEEGCHRVFRKYGYVAPVTTETLQVDEGFQVPFIPFSSWVRFLLDTGRLPRQLCGVKSIAAMKPLLREFWVRHAELCPNHEIHGMDVDLSLTLPVYSHTDEGRTYKHAALWLLSTHGCLGRGSQQYVDSKKDDDLPIRQRMMGLNFIGSTWATQFLSGICLHDAMAEHPEAMNVIVGRYAADMATLARDGITSSDGRPHIRVIHLATKGDLPALSKLGGFKRHHSHCPRGASSKRACVGVCHQCLAGTEATRPGEEGFPYEDTSVNPCWARTIGSVDPWDSEPAILANLPVDHSAKAEFFSTDVWHCFHLGLSKHFFASSIVSIIERLDMFRGLSWDNSFRWLTSDFKAYCAANKIRPYLDEISRETLSFPSGNVCPVGRWSKGEVATQFMKYLGFFCQKCIDGQTHDELLMTVASAVRGINMAMSFMYGAGFWLSQADSLQLSKCLSLFLQGYTKCARLTLQAGKPRYALVPKLHFLCHHAYALRVHSQRCRWTPNPLATSVQQQEDWIGRPSRLSRRVNPRTLHSRVVQRSLICAMQALEDADSSF</sequence>
<evidence type="ECO:0000313" key="1">
    <source>
        <dbReference type="EMBL" id="CAK9008776.1"/>
    </source>
</evidence>
<accession>A0ABP0J348</accession>
<evidence type="ECO:0000313" key="2">
    <source>
        <dbReference type="Proteomes" id="UP001642484"/>
    </source>
</evidence>
<organism evidence="1 2">
    <name type="scientific">Durusdinium trenchii</name>
    <dbReference type="NCBI Taxonomy" id="1381693"/>
    <lineage>
        <taxon>Eukaryota</taxon>
        <taxon>Sar</taxon>
        <taxon>Alveolata</taxon>
        <taxon>Dinophyceae</taxon>
        <taxon>Suessiales</taxon>
        <taxon>Symbiodiniaceae</taxon>
        <taxon>Durusdinium</taxon>
    </lineage>
</organism>
<reference evidence="1 2" key="1">
    <citation type="submission" date="2024-02" db="EMBL/GenBank/DDBJ databases">
        <authorList>
            <person name="Chen Y."/>
            <person name="Shah S."/>
            <person name="Dougan E. K."/>
            <person name="Thang M."/>
            <person name="Chan C."/>
        </authorList>
    </citation>
    <scope>NUCLEOTIDE SEQUENCE [LARGE SCALE GENOMIC DNA]</scope>
</reference>
<name>A0ABP0J348_9DINO</name>
<gene>
    <name evidence="1" type="ORF">CCMP2556_LOCUS9385</name>
</gene>
<protein>
    <submittedName>
        <fullName evidence="1">Uncharacterized protein</fullName>
    </submittedName>
</protein>
<comment type="caution">
    <text evidence="1">The sequence shown here is derived from an EMBL/GenBank/DDBJ whole genome shotgun (WGS) entry which is preliminary data.</text>
</comment>
<dbReference type="Proteomes" id="UP001642484">
    <property type="component" value="Unassembled WGS sequence"/>
</dbReference>
<dbReference type="EMBL" id="CAXAMN010004347">
    <property type="protein sequence ID" value="CAK9008776.1"/>
    <property type="molecule type" value="Genomic_DNA"/>
</dbReference>
<proteinExistence type="predicted"/>
<keyword evidence="2" id="KW-1185">Reference proteome</keyword>